<keyword evidence="3" id="KW-1185">Reference proteome</keyword>
<accession>A0AA41VDQ8</accession>
<evidence type="ECO:0000313" key="2">
    <source>
        <dbReference type="EMBL" id="MCL7039355.1"/>
    </source>
</evidence>
<dbReference type="AlphaFoldDB" id="A0AA41VDQ8"/>
<protein>
    <submittedName>
        <fullName evidence="2">Uncharacterized protein</fullName>
    </submittedName>
</protein>
<organism evidence="2 3">
    <name type="scientific">Papaver nudicaule</name>
    <name type="common">Iceland poppy</name>
    <dbReference type="NCBI Taxonomy" id="74823"/>
    <lineage>
        <taxon>Eukaryota</taxon>
        <taxon>Viridiplantae</taxon>
        <taxon>Streptophyta</taxon>
        <taxon>Embryophyta</taxon>
        <taxon>Tracheophyta</taxon>
        <taxon>Spermatophyta</taxon>
        <taxon>Magnoliopsida</taxon>
        <taxon>Ranunculales</taxon>
        <taxon>Papaveraceae</taxon>
        <taxon>Papaveroideae</taxon>
        <taxon>Papaver</taxon>
    </lineage>
</organism>
<keyword evidence="1" id="KW-0175">Coiled coil</keyword>
<evidence type="ECO:0000313" key="3">
    <source>
        <dbReference type="Proteomes" id="UP001177140"/>
    </source>
</evidence>
<reference evidence="2" key="1">
    <citation type="submission" date="2022-03" db="EMBL/GenBank/DDBJ databases">
        <title>A functionally conserved STORR gene fusion in Papaver species that diverged 16.8 million years ago.</title>
        <authorList>
            <person name="Catania T."/>
        </authorList>
    </citation>
    <scope>NUCLEOTIDE SEQUENCE</scope>
    <source>
        <strain evidence="2">S-191538</strain>
    </source>
</reference>
<proteinExistence type="predicted"/>
<dbReference type="Proteomes" id="UP001177140">
    <property type="component" value="Unassembled WGS sequence"/>
</dbReference>
<sequence length="106" mass="12264">MENFIGSSSKGKRVLLAGPPVQKVSELEGLQNQYIEKESKIQELKKEKESKIQELKKDMELVKRRLEKIKQEVLTDNMEAVKALTDEFHRLKFEYQSLLNESGNLG</sequence>
<gene>
    <name evidence="2" type="ORF">MKW94_028162</name>
</gene>
<comment type="caution">
    <text evidence="2">The sequence shown here is derived from an EMBL/GenBank/DDBJ whole genome shotgun (WGS) entry which is preliminary data.</text>
</comment>
<dbReference type="EMBL" id="JAJJMA010200477">
    <property type="protein sequence ID" value="MCL7039355.1"/>
    <property type="molecule type" value="Genomic_DNA"/>
</dbReference>
<feature type="coiled-coil region" evidence="1">
    <location>
        <begin position="27"/>
        <end position="101"/>
    </location>
</feature>
<evidence type="ECO:0000256" key="1">
    <source>
        <dbReference type="SAM" id="Coils"/>
    </source>
</evidence>
<name>A0AA41VDQ8_PAPNU</name>